<protein>
    <submittedName>
        <fullName evidence="2">Uncharacterized protein</fullName>
    </submittedName>
</protein>
<name>A0AAD7N945_9AGAR</name>
<feature type="chain" id="PRO_5042065361" evidence="1">
    <location>
        <begin position="23"/>
        <end position="62"/>
    </location>
</feature>
<sequence>SLAGYRLFHHCMSLLLVPLVSAGKEGIEMVCADGFIRRVFPILVAYVADFPEQCLVACCLES</sequence>
<dbReference type="AlphaFoldDB" id="A0AAD7N945"/>
<proteinExistence type="predicted"/>
<keyword evidence="1" id="KW-0732">Signal</keyword>
<evidence type="ECO:0000313" key="2">
    <source>
        <dbReference type="EMBL" id="KAJ7749854.1"/>
    </source>
</evidence>
<organism evidence="2 3">
    <name type="scientific">Mycena maculata</name>
    <dbReference type="NCBI Taxonomy" id="230809"/>
    <lineage>
        <taxon>Eukaryota</taxon>
        <taxon>Fungi</taxon>
        <taxon>Dikarya</taxon>
        <taxon>Basidiomycota</taxon>
        <taxon>Agaricomycotina</taxon>
        <taxon>Agaricomycetes</taxon>
        <taxon>Agaricomycetidae</taxon>
        <taxon>Agaricales</taxon>
        <taxon>Marasmiineae</taxon>
        <taxon>Mycenaceae</taxon>
        <taxon>Mycena</taxon>
    </lineage>
</organism>
<dbReference type="Proteomes" id="UP001215280">
    <property type="component" value="Unassembled WGS sequence"/>
</dbReference>
<reference evidence="2" key="1">
    <citation type="submission" date="2023-03" db="EMBL/GenBank/DDBJ databases">
        <title>Massive genome expansion in bonnet fungi (Mycena s.s.) driven by repeated elements and novel gene families across ecological guilds.</title>
        <authorList>
            <consortium name="Lawrence Berkeley National Laboratory"/>
            <person name="Harder C.B."/>
            <person name="Miyauchi S."/>
            <person name="Viragh M."/>
            <person name="Kuo A."/>
            <person name="Thoen E."/>
            <person name="Andreopoulos B."/>
            <person name="Lu D."/>
            <person name="Skrede I."/>
            <person name="Drula E."/>
            <person name="Henrissat B."/>
            <person name="Morin E."/>
            <person name="Kohler A."/>
            <person name="Barry K."/>
            <person name="LaButti K."/>
            <person name="Morin E."/>
            <person name="Salamov A."/>
            <person name="Lipzen A."/>
            <person name="Mereny Z."/>
            <person name="Hegedus B."/>
            <person name="Baldrian P."/>
            <person name="Stursova M."/>
            <person name="Weitz H."/>
            <person name="Taylor A."/>
            <person name="Grigoriev I.V."/>
            <person name="Nagy L.G."/>
            <person name="Martin F."/>
            <person name="Kauserud H."/>
        </authorList>
    </citation>
    <scope>NUCLEOTIDE SEQUENCE</scope>
    <source>
        <strain evidence="2">CBHHK188m</strain>
    </source>
</reference>
<dbReference type="InterPro" id="IPR041078">
    <property type="entry name" value="Plavaka"/>
</dbReference>
<evidence type="ECO:0000313" key="3">
    <source>
        <dbReference type="Proteomes" id="UP001215280"/>
    </source>
</evidence>
<feature type="signal peptide" evidence="1">
    <location>
        <begin position="1"/>
        <end position="22"/>
    </location>
</feature>
<evidence type="ECO:0000256" key="1">
    <source>
        <dbReference type="SAM" id="SignalP"/>
    </source>
</evidence>
<dbReference type="Pfam" id="PF18759">
    <property type="entry name" value="Plavaka"/>
    <property type="match status" value="1"/>
</dbReference>
<keyword evidence="3" id="KW-1185">Reference proteome</keyword>
<gene>
    <name evidence="2" type="ORF">DFH07DRAFT_746521</name>
</gene>
<comment type="caution">
    <text evidence="2">The sequence shown here is derived from an EMBL/GenBank/DDBJ whole genome shotgun (WGS) entry which is preliminary data.</text>
</comment>
<accession>A0AAD7N945</accession>
<feature type="non-terminal residue" evidence="2">
    <location>
        <position position="1"/>
    </location>
</feature>
<dbReference type="EMBL" id="JARJLG010000084">
    <property type="protein sequence ID" value="KAJ7749854.1"/>
    <property type="molecule type" value="Genomic_DNA"/>
</dbReference>